<gene>
    <name evidence="2" type="ordered locus">P9211_14471</name>
</gene>
<dbReference type="AlphaFoldDB" id="A9BC16"/>
<evidence type="ECO:0000313" key="2">
    <source>
        <dbReference type="EMBL" id="ABX09378.1"/>
    </source>
</evidence>
<accession>A9BC16</accession>
<dbReference type="EMBL" id="CP000878">
    <property type="protein sequence ID" value="ABX09378.1"/>
    <property type="molecule type" value="Genomic_DNA"/>
</dbReference>
<dbReference type="KEGG" id="pmj:P9211_14471"/>
<evidence type="ECO:0000313" key="3">
    <source>
        <dbReference type="Proteomes" id="UP000000788"/>
    </source>
</evidence>
<dbReference type="HOGENOM" id="CLU_1601232_0_0_3"/>
<protein>
    <submittedName>
        <fullName evidence="2">Uncharacterized protein</fullName>
    </submittedName>
</protein>
<organism evidence="2 3">
    <name type="scientific">Prochlorococcus marinus (strain MIT 9211)</name>
    <dbReference type="NCBI Taxonomy" id="93059"/>
    <lineage>
        <taxon>Bacteria</taxon>
        <taxon>Bacillati</taxon>
        <taxon>Cyanobacteriota</taxon>
        <taxon>Cyanophyceae</taxon>
        <taxon>Synechococcales</taxon>
        <taxon>Prochlorococcaceae</taxon>
        <taxon>Prochlorococcus</taxon>
    </lineage>
</organism>
<dbReference type="RefSeq" id="WP_012195999.1">
    <property type="nucleotide sequence ID" value="NC_009976.1"/>
</dbReference>
<dbReference type="Proteomes" id="UP000000788">
    <property type="component" value="Chromosome"/>
</dbReference>
<proteinExistence type="predicted"/>
<keyword evidence="1" id="KW-0472">Membrane</keyword>
<keyword evidence="3" id="KW-1185">Reference proteome</keyword>
<dbReference type="eggNOG" id="ENOG5030RJJ">
    <property type="taxonomic scope" value="Bacteria"/>
</dbReference>
<feature type="transmembrane region" description="Helical" evidence="1">
    <location>
        <begin position="63"/>
        <end position="82"/>
    </location>
</feature>
<keyword evidence="1" id="KW-1133">Transmembrane helix</keyword>
<dbReference type="STRING" id="93059.P9211_14471"/>
<keyword evidence="1" id="KW-0812">Transmembrane</keyword>
<sequence length="166" mass="18741">MDQSVLRERLKEIIEFARSESPYRSANKGWVTDDVYLEWGSNKQNSPTNFDQLLKVSFYWQPIIQLASLLLVIIFVASIFAFTPRAFSHGKFSSISNFVELIPKPVPVEENIDSLVSSATTLKDESVKIDSPIIENSTILTNQNSLNDSKSTRSTITATDLFQPKH</sequence>
<reference evidence="2 3" key="1">
    <citation type="journal article" date="2007" name="PLoS Genet.">
        <title>Patterns and implications of gene gain and loss in the evolution of Prochlorococcus.</title>
        <authorList>
            <person name="Kettler G.C."/>
            <person name="Martiny A.C."/>
            <person name="Huang K."/>
            <person name="Zucker J."/>
            <person name="Coleman M.L."/>
            <person name="Rodrigue S."/>
            <person name="Chen F."/>
            <person name="Lapidus A."/>
            <person name="Ferriera S."/>
            <person name="Johnson J."/>
            <person name="Steglich C."/>
            <person name="Church G.M."/>
            <person name="Richardson P."/>
            <person name="Chisholm S.W."/>
        </authorList>
    </citation>
    <scope>NUCLEOTIDE SEQUENCE [LARGE SCALE GENOMIC DNA]</scope>
    <source>
        <strain evidence="3">MIT 9211</strain>
    </source>
</reference>
<evidence type="ECO:0000256" key="1">
    <source>
        <dbReference type="SAM" id="Phobius"/>
    </source>
</evidence>
<dbReference type="OrthoDB" id="541182at2"/>
<name>A9BC16_PROM4</name>